<dbReference type="STRING" id="1802661.A2649_02715"/>
<dbReference type="InterPro" id="IPR009097">
    <property type="entry name" value="Cyclic_Pdiesterase"/>
</dbReference>
<comment type="caution">
    <text evidence="1">The sequence shown here is derived from an EMBL/GenBank/DDBJ whole genome shotgun (WGS) entry which is preliminary data.</text>
</comment>
<organism evidence="1 2">
    <name type="scientific">Candidatus Yanofskybacteria bacterium RIFCSPHIGHO2_01_FULL_41_26</name>
    <dbReference type="NCBI Taxonomy" id="1802661"/>
    <lineage>
        <taxon>Bacteria</taxon>
        <taxon>Candidatus Yanofskyibacteriota</taxon>
    </lineage>
</organism>
<protein>
    <recommendedName>
        <fullName evidence="3">2'-5' RNA ligase</fullName>
    </recommendedName>
</protein>
<sequence length="183" mass="21719">MKIFAVYIKVSLTKKPEWFDEFLNKYFEPVDLHITLIQPRYIDENRINDLQFSIIRIIENNRLIDKKLVFDKVVVDKGSDGKYICMLIAQENDFLVDLQKELKKVLKDYSTYVDDSTKEYEIDFKPHITIAINLDESTKEEAEKYFISDYECQGEMESLVLPIVKNTSIEERKDSNNLRIFKL</sequence>
<dbReference type="Pfam" id="PF13563">
    <property type="entry name" value="2_5_RNA_ligase2"/>
    <property type="match status" value="1"/>
</dbReference>
<name>A0A1F8EEQ8_9BACT</name>
<reference evidence="1 2" key="1">
    <citation type="journal article" date="2016" name="Nat. Commun.">
        <title>Thousands of microbial genomes shed light on interconnected biogeochemical processes in an aquifer system.</title>
        <authorList>
            <person name="Anantharaman K."/>
            <person name="Brown C.T."/>
            <person name="Hug L.A."/>
            <person name="Sharon I."/>
            <person name="Castelle C.J."/>
            <person name="Probst A.J."/>
            <person name="Thomas B.C."/>
            <person name="Singh A."/>
            <person name="Wilkins M.J."/>
            <person name="Karaoz U."/>
            <person name="Brodie E.L."/>
            <person name="Williams K.H."/>
            <person name="Hubbard S.S."/>
            <person name="Banfield J.F."/>
        </authorList>
    </citation>
    <scope>NUCLEOTIDE SEQUENCE [LARGE SCALE GENOMIC DNA]</scope>
</reference>
<dbReference type="SUPFAM" id="SSF55144">
    <property type="entry name" value="LigT-like"/>
    <property type="match status" value="1"/>
</dbReference>
<evidence type="ECO:0000313" key="2">
    <source>
        <dbReference type="Proteomes" id="UP000176893"/>
    </source>
</evidence>
<evidence type="ECO:0000313" key="1">
    <source>
        <dbReference type="EMBL" id="OGM98465.1"/>
    </source>
</evidence>
<accession>A0A1F8EEQ8</accession>
<dbReference type="AlphaFoldDB" id="A0A1F8EEQ8"/>
<gene>
    <name evidence="1" type="ORF">A2649_02715</name>
</gene>
<dbReference type="EMBL" id="MGJB01000015">
    <property type="protein sequence ID" value="OGM98465.1"/>
    <property type="molecule type" value="Genomic_DNA"/>
</dbReference>
<proteinExistence type="predicted"/>
<evidence type="ECO:0008006" key="3">
    <source>
        <dbReference type="Google" id="ProtNLM"/>
    </source>
</evidence>
<dbReference type="Gene3D" id="3.90.1140.10">
    <property type="entry name" value="Cyclic phosphodiesterase"/>
    <property type="match status" value="1"/>
</dbReference>
<dbReference type="Proteomes" id="UP000176893">
    <property type="component" value="Unassembled WGS sequence"/>
</dbReference>